<dbReference type="EMBL" id="JABFTP020000103">
    <property type="protein sequence ID" value="KAL3277243.1"/>
    <property type="molecule type" value="Genomic_DNA"/>
</dbReference>
<sequence length="541" mass="63116">MYPYLLSNISELCILSQCINSIVSLITQNVTKSIFAVSGDYVYDYPVSLFNLEVPLVVSKVDRAPDVFVVDLDRLHDFRFIIESSSWEAIILLVNITDSKRVKKNQIIDNFELSDIKEPKYLFNKKKRCLNFTIHSFTTLIDVHTAFNYHDLKKGVMICSKNFPPHIICPQCTEKKGYTVELLDIIFNMLNISFTHKFLGNSPLTSRVYHFLSNGSCDIIIGIIPPDLNHLGFFFIHHDYDIWVLPRSEEVSRSKYLLKVFSPQIWIVWIISVCISCIVWNHLDTLWYPGKTERNGNKIVNSFRRLSIIIKLFLEQTVRLGVAHWSQLIFFYVIIFLSFMMNALYKGRYTFLLLAPNYHPNDVQTFQDMIDRKLYLSFAPFRRDAIISAFPEFENYPESLFSNVLGAASLDKVAFQRKTAILMSFDEVRYNEKYYTDSEGQSLLQLVHSLKINLLIGSVFLKKNTYFYQFSENVNRLRDHGFEHYFRAKYESRGYDRSRDGKKQRHEKIKPKHLRGPITLLVLGLLLGALSCSIEILLHEM</sequence>
<evidence type="ECO:0000256" key="4">
    <source>
        <dbReference type="ARBA" id="ARBA00022989"/>
    </source>
</evidence>
<dbReference type="GO" id="GO:0005886">
    <property type="term" value="C:plasma membrane"/>
    <property type="evidence" value="ECO:0007669"/>
    <property type="project" value="UniProtKB-SubCell"/>
</dbReference>
<feature type="transmembrane region" description="Helical" evidence="8">
    <location>
        <begin position="322"/>
        <end position="345"/>
    </location>
</feature>
<comment type="caution">
    <text evidence="9">The sequence shown here is derived from an EMBL/GenBank/DDBJ whole genome shotgun (WGS) entry which is preliminary data.</text>
</comment>
<gene>
    <name evidence="9" type="ORF">HHI36_012594</name>
</gene>
<dbReference type="AlphaFoldDB" id="A0ABD2NES7"/>
<evidence type="ECO:0000256" key="7">
    <source>
        <dbReference type="ARBA" id="ARBA00023180"/>
    </source>
</evidence>
<dbReference type="Proteomes" id="UP001516400">
    <property type="component" value="Unassembled WGS sequence"/>
</dbReference>
<feature type="transmembrane region" description="Helical" evidence="8">
    <location>
        <begin position="518"/>
        <end position="538"/>
    </location>
</feature>
<evidence type="ECO:0000256" key="3">
    <source>
        <dbReference type="ARBA" id="ARBA00022692"/>
    </source>
</evidence>
<evidence type="ECO:0000256" key="1">
    <source>
        <dbReference type="ARBA" id="ARBA00004651"/>
    </source>
</evidence>
<reference evidence="9 10" key="1">
    <citation type="journal article" date="2021" name="BMC Biol.">
        <title>Horizontally acquired antibacterial genes associated with adaptive radiation of ladybird beetles.</title>
        <authorList>
            <person name="Li H.S."/>
            <person name="Tang X.F."/>
            <person name="Huang Y.H."/>
            <person name="Xu Z.Y."/>
            <person name="Chen M.L."/>
            <person name="Du X.Y."/>
            <person name="Qiu B.Y."/>
            <person name="Chen P.T."/>
            <person name="Zhang W."/>
            <person name="Slipinski A."/>
            <person name="Escalona H.E."/>
            <person name="Waterhouse R.M."/>
            <person name="Zwick A."/>
            <person name="Pang H."/>
        </authorList>
    </citation>
    <scope>NUCLEOTIDE SEQUENCE [LARGE SCALE GENOMIC DNA]</scope>
    <source>
        <strain evidence="9">SYSU2018</strain>
    </source>
</reference>
<keyword evidence="4 8" id="KW-1133">Transmembrane helix</keyword>
<organism evidence="9 10">
    <name type="scientific">Cryptolaemus montrouzieri</name>
    <dbReference type="NCBI Taxonomy" id="559131"/>
    <lineage>
        <taxon>Eukaryota</taxon>
        <taxon>Metazoa</taxon>
        <taxon>Ecdysozoa</taxon>
        <taxon>Arthropoda</taxon>
        <taxon>Hexapoda</taxon>
        <taxon>Insecta</taxon>
        <taxon>Pterygota</taxon>
        <taxon>Neoptera</taxon>
        <taxon>Endopterygota</taxon>
        <taxon>Coleoptera</taxon>
        <taxon>Polyphaga</taxon>
        <taxon>Cucujiformia</taxon>
        <taxon>Coccinelloidea</taxon>
        <taxon>Coccinellidae</taxon>
        <taxon>Scymninae</taxon>
        <taxon>Scymnini</taxon>
        <taxon>Cryptolaemus</taxon>
    </lineage>
</organism>
<keyword evidence="5 8" id="KW-0472">Membrane</keyword>
<evidence type="ECO:0000256" key="5">
    <source>
        <dbReference type="ARBA" id="ARBA00023136"/>
    </source>
</evidence>
<accession>A0ABD2NES7</accession>
<keyword evidence="6" id="KW-0675">Receptor</keyword>
<dbReference type="PANTHER" id="PTHR42643">
    <property type="entry name" value="IONOTROPIC RECEPTOR 20A-RELATED"/>
    <property type="match status" value="1"/>
</dbReference>
<keyword evidence="2" id="KW-1003">Cell membrane</keyword>
<comment type="subcellular location">
    <subcellularLocation>
        <location evidence="1">Cell membrane</location>
        <topology evidence="1">Multi-pass membrane protein</topology>
    </subcellularLocation>
</comment>
<dbReference type="InterPro" id="IPR052192">
    <property type="entry name" value="Insect_Ionotropic_Sensory_Rcpt"/>
</dbReference>
<proteinExistence type="predicted"/>
<evidence type="ECO:0000256" key="8">
    <source>
        <dbReference type="SAM" id="Phobius"/>
    </source>
</evidence>
<evidence type="ECO:0000256" key="2">
    <source>
        <dbReference type="ARBA" id="ARBA00022475"/>
    </source>
</evidence>
<protein>
    <submittedName>
        <fullName evidence="9">Uncharacterized protein</fullName>
    </submittedName>
</protein>
<evidence type="ECO:0000313" key="9">
    <source>
        <dbReference type="EMBL" id="KAL3277243.1"/>
    </source>
</evidence>
<keyword evidence="3 8" id="KW-0812">Transmembrane</keyword>
<keyword evidence="10" id="KW-1185">Reference proteome</keyword>
<dbReference type="PANTHER" id="PTHR42643:SF30">
    <property type="entry name" value="IONOTROPIC RECEPTOR 40A-RELATED"/>
    <property type="match status" value="1"/>
</dbReference>
<name>A0ABD2NES7_9CUCU</name>
<keyword evidence="7" id="KW-0325">Glycoprotein</keyword>
<evidence type="ECO:0000313" key="10">
    <source>
        <dbReference type="Proteomes" id="UP001516400"/>
    </source>
</evidence>
<evidence type="ECO:0000256" key="6">
    <source>
        <dbReference type="ARBA" id="ARBA00023170"/>
    </source>
</evidence>